<protein>
    <submittedName>
        <fullName evidence="1">Uncharacterized protein</fullName>
    </submittedName>
</protein>
<dbReference type="InterPro" id="IPR052925">
    <property type="entry name" value="Phage_Integrase-like_Recomb"/>
</dbReference>
<dbReference type="Proteomes" id="UP000179920">
    <property type="component" value="Chromosome XIX"/>
</dbReference>
<accession>A0A1K0GCV3</accession>
<dbReference type="AlphaFoldDB" id="A0A1K0GCV3"/>
<evidence type="ECO:0000313" key="2">
    <source>
        <dbReference type="Proteomes" id="UP000179920"/>
    </source>
</evidence>
<name>A0A1K0GCV3_9BASI</name>
<evidence type="ECO:0000313" key="1">
    <source>
        <dbReference type="EMBL" id="SAM85892.1"/>
    </source>
</evidence>
<dbReference type="GO" id="GO:0015074">
    <property type="term" value="P:DNA integration"/>
    <property type="evidence" value="ECO:0007669"/>
    <property type="project" value="InterPro"/>
</dbReference>
<dbReference type="InterPro" id="IPR013762">
    <property type="entry name" value="Integrase-like_cat_sf"/>
</dbReference>
<dbReference type="Gene3D" id="1.10.443.10">
    <property type="entry name" value="Intergrase catalytic core"/>
    <property type="match status" value="1"/>
</dbReference>
<dbReference type="EMBL" id="LT558135">
    <property type="protein sequence ID" value="SAM85892.1"/>
    <property type="molecule type" value="Genomic_DNA"/>
</dbReference>
<dbReference type="PANTHER" id="PTHR34605">
    <property type="entry name" value="PHAGE_INTEGRASE DOMAIN-CONTAINING PROTEIN"/>
    <property type="match status" value="1"/>
</dbReference>
<proteinExistence type="predicted"/>
<dbReference type="GO" id="GO:0006310">
    <property type="term" value="P:DNA recombination"/>
    <property type="evidence" value="ECO:0007669"/>
    <property type="project" value="InterPro"/>
</dbReference>
<dbReference type="GO" id="GO:0003677">
    <property type="term" value="F:DNA binding"/>
    <property type="evidence" value="ECO:0007669"/>
    <property type="project" value="InterPro"/>
</dbReference>
<gene>
    <name evidence="1" type="ORF">UBRO_20165</name>
</gene>
<organism evidence="1 2">
    <name type="scientific">Ustilago bromivora</name>
    <dbReference type="NCBI Taxonomy" id="307758"/>
    <lineage>
        <taxon>Eukaryota</taxon>
        <taxon>Fungi</taxon>
        <taxon>Dikarya</taxon>
        <taxon>Basidiomycota</taxon>
        <taxon>Ustilaginomycotina</taxon>
        <taxon>Ustilaginomycetes</taxon>
        <taxon>Ustilaginales</taxon>
        <taxon>Ustilaginaceae</taxon>
        <taxon>Ustilago</taxon>
    </lineage>
</organism>
<dbReference type="PANTHER" id="PTHR34605:SF3">
    <property type="entry name" value="P CELL-TYPE AGGLUTINATION PROTEIN MAP4-LIKE-RELATED"/>
    <property type="match status" value="1"/>
</dbReference>
<sequence>MASEKAPFSGITTPPSSFVATTKLSKQAAFLLWNGLAPTTHSHSTKICSDFATFISTMSCSPQPFPAMVLALIKWAAHYHEHAETYHMVKHSITVLRSWHVDLGLSTSAFSSDCLARAIQGFKHSAGNPAPTAKLPIMLPLLRQLVDSLPSFTWETPSSPPLLTVGSVEFMEDESYTTVFLPSCKTDPFGTGVTLTAPVVPLTTCAVKALKACGIPPKGYSGHSFQHGTTTWAAANGTDSNMIQGLGCWRSDCF</sequence>
<reference evidence="2" key="1">
    <citation type="submission" date="2016-04" db="EMBL/GenBank/DDBJ databases">
        <authorList>
            <person name="Guldener U."/>
            <person name="Guldener U."/>
        </authorList>
    </citation>
    <scope>NUCLEOTIDE SEQUENCE [LARGE SCALE GENOMIC DNA]</scope>
    <source>
        <strain evidence="2">UB2112</strain>
    </source>
</reference>